<protein>
    <submittedName>
        <fullName evidence="1">IcmB (DotO) protein</fullName>
    </submittedName>
</protein>
<organism evidence="1 2">
    <name type="scientific">Acidithiobacillus caldus (strain ATCC 51756 / DSM 8584 / KU)</name>
    <dbReference type="NCBI Taxonomy" id="637389"/>
    <lineage>
        <taxon>Bacteria</taxon>
        <taxon>Pseudomonadati</taxon>
        <taxon>Pseudomonadota</taxon>
        <taxon>Acidithiobacillia</taxon>
        <taxon>Acidithiobacillales</taxon>
        <taxon>Acidithiobacillaceae</taxon>
        <taxon>Acidithiobacillus</taxon>
    </lineage>
</organism>
<name>A0A059ZZI4_ACICK</name>
<dbReference type="KEGG" id="acz:Acaty_c1562"/>
<dbReference type="HOGENOM" id="CLU_011797_0_0_6"/>
<gene>
    <name evidence="1" type="ORF">Acaty_c1562</name>
</gene>
<sequence>MLQKTVQLHGKHQWSVLSQQIEDEYDPESEGGFRSVVKTFEETREAMVLEGGGLASYFWLDGSKNLLDLDDLTQMVSHLGGMLGSLFEYPGRVLTVRYFRDVTRSRQQFLKNLEAITDKVEALGFKRDFADFLRKREVLSKYFVPQGAILCIETHLSAIDNRVVKSALKENGERIRKSGIPLWALKQGQNPFKIVADMDMTHRGTVASVESVFAHPLINLTLNPLTVDEAVSVLRNQVGIDPVVDPQRPFAVDTRPSPRFIQGGLHVLPSRIAEAVLPEDMENLRGGYVRSGQAIFAPIAVSLGVKDPHNATLAALLNDLRSDIPFSITWRLQGGAMSMANSRKFAATMMKFFNKTANGLIQDAVVDLVDAQLHHHDPVCALQMVIETWAWKDEKDQQTLVARRASTLEGAFRTIWGVQVQKMVADPIQAHLLAQPGFLAAGSIPVLPINLSDALKLMPLGMATSPWSGEDPAKATFWMRSLQRKTMPVAFGDSRVQNSFISLIFGLSGYGKSVLIANAIIAYMLSQKKLPYLAMIDVGYGAMALMELLRHYLKDTDRILGFDLHKQGKTINPFDTQLGYRYPLNSQKEFLINLLVMIVRRPGVEEEDMVDEVAEAVIGAVYRYRADEPNSRPHLYVPGKDRRIDEALQGEPVDNRTRWWDVVDLLFRKKEIDLAASAQRFAMPTLSDVITVINEDPAIASQFGNVMHPRLGMRILDRVALSVSQAVDRWPMLAGHSDFSIGKASMVAINLEHVVRDRSDTGKKQAGIMYLMARFLLTKDFLFHPLDAQSAPDLYRRYHEIRAERILTTPKLGVYDELHNTNGLPAITNQIEKDAREWRKNNGILMLASQMPDDFSKTLANIATSIYILTNPFGDEDNPLLEKFSLSKKEASIIKKYCVGGAEGGSGVYCMWRTKTGGDFRQLAFNVAPPAELWAYTTTPKDRALQRYLTPQLGLEDTLDLLSVRYPGGSAVKEIADVKGIENEKDIQQMMQEEAASGGIDPDVKTVGDRLVAIWKEFVAQRILQERKQAG</sequence>
<reference evidence="1 2" key="1">
    <citation type="journal article" date="2009" name="J. Bacteriol.">
        <title>Draft genome sequence of the extremely acidophilic bacterium Acidithiobacillus caldus ATCC 51756 reveals metabolic versatility in the genus Acidithiobacillus.</title>
        <authorList>
            <person name="Valdes J."/>
            <person name="Quatrini R."/>
            <person name="Hallberg K."/>
            <person name="Dopson M."/>
            <person name="Valenzuela P.D."/>
            <person name="Holmes D.S."/>
        </authorList>
    </citation>
    <scope>NUCLEOTIDE SEQUENCE [LARGE SCALE GENOMIC DNA]</scope>
    <source>
        <strain evidence="2">ATCC 51756 / DSM 8584 / KU</strain>
    </source>
</reference>
<dbReference type="RefSeq" id="WP_004872427.1">
    <property type="nucleotide sequence ID" value="NZ_CP005986.1"/>
</dbReference>
<dbReference type="InterPro" id="IPR027417">
    <property type="entry name" value="P-loop_NTPase"/>
</dbReference>
<accession>A0A059ZZI4</accession>
<dbReference type="Gene3D" id="3.40.50.300">
    <property type="entry name" value="P-loop containing nucleotide triphosphate hydrolases"/>
    <property type="match status" value="1"/>
</dbReference>
<dbReference type="eggNOG" id="COG3451">
    <property type="taxonomic scope" value="Bacteria"/>
</dbReference>
<dbReference type="Proteomes" id="UP000005522">
    <property type="component" value="Chromosome"/>
</dbReference>
<dbReference type="EMBL" id="CP005986">
    <property type="protein sequence ID" value="AIA55426.1"/>
    <property type="molecule type" value="Genomic_DNA"/>
</dbReference>
<proteinExistence type="predicted"/>
<dbReference type="AlphaFoldDB" id="A0A059ZZI4"/>
<evidence type="ECO:0000313" key="2">
    <source>
        <dbReference type="Proteomes" id="UP000005522"/>
    </source>
</evidence>
<dbReference type="SUPFAM" id="SSF52540">
    <property type="entry name" value="P-loop containing nucleoside triphosphate hydrolases"/>
    <property type="match status" value="1"/>
</dbReference>
<evidence type="ECO:0000313" key="1">
    <source>
        <dbReference type="EMBL" id="AIA55426.1"/>
    </source>
</evidence>